<keyword evidence="4" id="KW-1185">Reference proteome</keyword>
<dbReference type="Gene3D" id="3.40.50.2000">
    <property type="entry name" value="Glycogen Phosphorylase B"/>
    <property type="match status" value="2"/>
</dbReference>
<feature type="transmembrane region" description="Helical" evidence="2">
    <location>
        <begin position="25"/>
        <end position="44"/>
    </location>
</feature>
<reference evidence="4" key="1">
    <citation type="submission" date="2015-10" db="EMBL/GenBank/DDBJ databases">
        <authorList>
            <person name="Luecker S."/>
            <person name="Luecker S."/>
        </authorList>
    </citation>
    <scope>NUCLEOTIDE SEQUENCE [LARGE SCALE GENOMIC DNA]</scope>
</reference>
<keyword evidence="3" id="KW-0328">Glycosyltransferase</keyword>
<keyword evidence="2" id="KW-0472">Membrane</keyword>
<feature type="transmembrane region" description="Helical" evidence="2">
    <location>
        <begin position="178"/>
        <end position="202"/>
    </location>
</feature>
<comment type="similarity">
    <text evidence="1">Belongs to the glycosyltransferase 20 family.</text>
</comment>
<evidence type="ECO:0000256" key="2">
    <source>
        <dbReference type="SAM" id="Phobius"/>
    </source>
</evidence>
<dbReference type="CDD" id="cd03788">
    <property type="entry name" value="GT20_TPS"/>
    <property type="match status" value="1"/>
</dbReference>
<keyword evidence="2" id="KW-1133">Transmembrane helix</keyword>
<dbReference type="GO" id="GO:0003825">
    <property type="term" value="F:alpha,alpha-trehalose-phosphate synthase (UDP-forming) activity"/>
    <property type="evidence" value="ECO:0007669"/>
    <property type="project" value="UniProtKB-EC"/>
</dbReference>
<dbReference type="EC" id="2.4.1.15" evidence="3"/>
<evidence type="ECO:0000313" key="3">
    <source>
        <dbReference type="EMBL" id="CUS34870.1"/>
    </source>
</evidence>
<dbReference type="PANTHER" id="PTHR10788:SF106">
    <property type="entry name" value="BCDNA.GH08860"/>
    <property type="match status" value="1"/>
</dbReference>
<organism evidence="3 4">
    <name type="scientific">Candidatus Nitrospira nitrificans</name>
    <dbReference type="NCBI Taxonomy" id="1742973"/>
    <lineage>
        <taxon>Bacteria</taxon>
        <taxon>Pseudomonadati</taxon>
        <taxon>Nitrospirota</taxon>
        <taxon>Nitrospiria</taxon>
        <taxon>Nitrospirales</taxon>
        <taxon>Nitrospiraceae</taxon>
        <taxon>Nitrospira</taxon>
    </lineage>
</organism>
<gene>
    <name evidence="3" type="primary">otsA</name>
    <name evidence="3" type="ORF">COMA2_190076</name>
</gene>
<keyword evidence="3" id="KW-0808">Transferase</keyword>
<sequence>MTIFDFSGKVNYLVSMRLLALSLRFVLPLVIVLAVIAYGVIPLVDSLELKWFVRDLDMRSKLMVNTMEGPLADLLITNSKDKISAYFTRIIQDERLYALGFCDLENRLLYETQAYPQDVTCRDTLNLAPNSSTLRSFSSGPLHIMSASIESNGRRLGRLLLLHDMRFIQQRSSDTKRYVFYLFAGLTAVISLVTVLVAHFSWKEWVAGVRAMVKGERLLNPLTQEQHAPELQPLAKDLRSLVQALEADRRMRDETQISWSPASLKSILHEQFSGDQVLIVSNRQPYAHYWQDQKIVVQVPASGLVSALEPVMRACSGTWVAHGNGSADREVVDGRNHVSVPPGHPAYEIRRVWLTAEEEAGYYYGFANEGLWPLCHIAHVRPTFRSSDWKHYVAVNERFAQAVYEEATTDNPVVLIQDYHLALVPKLIRDRLPTATIITFWHIPWANAESFGICPWRQELLEGLLGSSILGFHTRVHCNNFIDCVDRILEARIDRNSSTVSYGGKMTAVNPYPISIEWPLQGLCDQQPVPECRSKLRAFYGMPPDRLIGLGVERLDYTKGILERFMAVERLLELQPEWIGKFTFIQIAAPSRSMIEQYQHFTSQVYALAEQINKRFGRDGYEPICLRIQHHAASQVCECYRGADICVVSSLHDGMNLVAKEFVGARDDEQGVLILSQFTGAARELTEALVINPYDIDQFAAALHLGLTMPKVEQRARMQSMRGLIQEFNVYRWAGRMLIDAARMRQKERVMKQVRRPSLLS</sequence>
<dbReference type="Proteomes" id="UP000198736">
    <property type="component" value="Unassembled WGS sequence"/>
</dbReference>
<dbReference type="GO" id="GO:0005992">
    <property type="term" value="P:trehalose biosynthetic process"/>
    <property type="evidence" value="ECO:0007669"/>
    <property type="project" value="InterPro"/>
</dbReference>
<evidence type="ECO:0000313" key="4">
    <source>
        <dbReference type="Proteomes" id="UP000198736"/>
    </source>
</evidence>
<dbReference type="PANTHER" id="PTHR10788">
    <property type="entry name" value="TREHALOSE-6-PHOSPHATE SYNTHASE"/>
    <property type="match status" value="1"/>
</dbReference>
<dbReference type="InterPro" id="IPR001830">
    <property type="entry name" value="Glyco_trans_20"/>
</dbReference>
<name>A0A0S4LFV3_9BACT</name>
<protein>
    <submittedName>
        <fullName evidence="3">Alpha,alpha-trehalose-phosphate synthase (UDP-forming)</fullName>
        <ecNumber evidence="3">2.4.1.15</ecNumber>
    </submittedName>
</protein>
<dbReference type="EMBL" id="CZPZ01000011">
    <property type="protein sequence ID" value="CUS34870.1"/>
    <property type="molecule type" value="Genomic_DNA"/>
</dbReference>
<dbReference type="Pfam" id="PF00982">
    <property type="entry name" value="Glyco_transf_20"/>
    <property type="match status" value="1"/>
</dbReference>
<dbReference type="STRING" id="1742973.COMA2_190076"/>
<proteinExistence type="inferred from homology"/>
<evidence type="ECO:0000256" key="1">
    <source>
        <dbReference type="ARBA" id="ARBA00008799"/>
    </source>
</evidence>
<dbReference type="SUPFAM" id="SSF53756">
    <property type="entry name" value="UDP-Glycosyltransferase/glycogen phosphorylase"/>
    <property type="match status" value="1"/>
</dbReference>
<accession>A0A0S4LFV3</accession>
<keyword evidence="2" id="KW-0812">Transmembrane</keyword>
<dbReference type="AlphaFoldDB" id="A0A0S4LFV3"/>